<gene>
    <name evidence="2" type="ORF">XpiCFBP4643_08370</name>
</gene>
<dbReference type="EMBL" id="MDEI01000005">
    <property type="protein sequence ID" value="PPU68970.1"/>
    <property type="molecule type" value="Genomic_DNA"/>
</dbReference>
<sequence length="153" mass="16621">MRLVRYLFALIVVLSTTAWATPTQTELPITWTQAALYTQPVAERHVQADVGRCSRPLQGAAARNCHVLSERAADVGCLPVQECQRIGLGSGLRGAATFRGHIIVAFSNTAARADRAYLGRRLRHRAGHCSAGNPAPSASGQWLHWLITGALRR</sequence>
<keyword evidence="3" id="KW-1185">Reference proteome</keyword>
<dbReference type="OrthoDB" id="6004585at2"/>
<keyword evidence="1" id="KW-0732">Signal</keyword>
<dbReference type="Proteomes" id="UP000238191">
    <property type="component" value="Unassembled WGS sequence"/>
</dbReference>
<feature type="signal peptide" evidence="1">
    <location>
        <begin position="1"/>
        <end position="20"/>
    </location>
</feature>
<name>A0A2S7D575_9XANT</name>
<comment type="caution">
    <text evidence="2">The sequence shown here is derived from an EMBL/GenBank/DDBJ whole genome shotgun (WGS) entry which is preliminary data.</text>
</comment>
<accession>A0A2S7D575</accession>
<organism evidence="2 3">
    <name type="scientific">Xanthomonas pisi</name>
    <dbReference type="NCBI Taxonomy" id="56457"/>
    <lineage>
        <taxon>Bacteria</taxon>
        <taxon>Pseudomonadati</taxon>
        <taxon>Pseudomonadota</taxon>
        <taxon>Gammaproteobacteria</taxon>
        <taxon>Lysobacterales</taxon>
        <taxon>Lysobacteraceae</taxon>
        <taxon>Xanthomonas</taxon>
    </lineage>
</organism>
<proteinExistence type="predicted"/>
<protein>
    <recommendedName>
        <fullName evidence="4">DUF3617 domain-containing protein</fullName>
    </recommendedName>
</protein>
<dbReference type="AlphaFoldDB" id="A0A2S7D575"/>
<evidence type="ECO:0008006" key="4">
    <source>
        <dbReference type="Google" id="ProtNLM"/>
    </source>
</evidence>
<evidence type="ECO:0000313" key="3">
    <source>
        <dbReference type="Proteomes" id="UP000238191"/>
    </source>
</evidence>
<evidence type="ECO:0000256" key="1">
    <source>
        <dbReference type="SAM" id="SignalP"/>
    </source>
</evidence>
<evidence type="ECO:0000313" key="2">
    <source>
        <dbReference type="EMBL" id="PPU68970.1"/>
    </source>
</evidence>
<feature type="chain" id="PRO_5015392061" description="DUF3617 domain-containing protein" evidence="1">
    <location>
        <begin position="21"/>
        <end position="153"/>
    </location>
</feature>
<reference evidence="3" key="1">
    <citation type="submission" date="2016-08" db="EMBL/GenBank/DDBJ databases">
        <authorList>
            <person name="Merda D."/>
            <person name="Briand M."/>
            <person name="Taghouti G."/>
            <person name="Carrere S."/>
            <person name="Gouzy J."/>
            <person name="Portier P."/>
            <person name="Jacques M.-A."/>
            <person name="Fischer-Le Saux M."/>
        </authorList>
    </citation>
    <scope>NUCLEOTIDE SEQUENCE [LARGE SCALE GENOMIC DNA]</scope>
    <source>
        <strain evidence="3">CFBP4643</strain>
    </source>
</reference>